<name>Q4RWP5_TETNG</name>
<organism evidence="1">
    <name type="scientific">Tetraodon nigroviridis</name>
    <name type="common">Spotted green pufferfish</name>
    <name type="synonym">Chelonodon nigroviridis</name>
    <dbReference type="NCBI Taxonomy" id="99883"/>
    <lineage>
        <taxon>Eukaryota</taxon>
        <taxon>Metazoa</taxon>
        <taxon>Chordata</taxon>
        <taxon>Craniata</taxon>
        <taxon>Vertebrata</taxon>
        <taxon>Euteleostomi</taxon>
        <taxon>Actinopterygii</taxon>
        <taxon>Neopterygii</taxon>
        <taxon>Teleostei</taxon>
        <taxon>Neoteleostei</taxon>
        <taxon>Acanthomorphata</taxon>
        <taxon>Eupercaria</taxon>
        <taxon>Tetraodontiformes</taxon>
        <taxon>Tetradontoidea</taxon>
        <taxon>Tetraodontidae</taxon>
        <taxon>Tetraodon</taxon>
    </lineage>
</organism>
<accession>Q4RWP5</accession>
<dbReference type="EMBL" id="CAAE01014981">
    <property type="protein sequence ID" value="CAG07187.1"/>
    <property type="molecule type" value="Genomic_DNA"/>
</dbReference>
<dbReference type="AlphaFoldDB" id="Q4RWP5"/>
<reference evidence="1" key="2">
    <citation type="submission" date="2004-02" db="EMBL/GenBank/DDBJ databases">
        <authorList>
            <consortium name="Genoscope"/>
            <consortium name="Whitehead Institute Centre for Genome Research"/>
        </authorList>
    </citation>
    <scope>NUCLEOTIDE SEQUENCE</scope>
</reference>
<proteinExistence type="predicted"/>
<sequence>MAQSARLAVKAQPHKHRPPLWAVMTASLYSVRCKNLPSYVFRPRSLDVSPAVEGWVDRLSGHAVMAVRWLLALDAVRAGAGVGGRGVDTLEEVVVSRYLCSFHVHVQRSPGALLENPSECKWFPPAPGLSSAVIHALCFPHLLLATRKLFFGSFPPLSTQDSLPFLPACCFPSPSHLCW</sequence>
<reference evidence="1" key="1">
    <citation type="journal article" date="2004" name="Nature">
        <title>Genome duplication in the teleost fish Tetraodon nigroviridis reveals the early vertebrate proto-karyotype.</title>
        <authorList>
            <person name="Jaillon O."/>
            <person name="Aury J.-M."/>
            <person name="Brunet F."/>
            <person name="Petit J.-L."/>
            <person name="Stange-Thomann N."/>
            <person name="Mauceli E."/>
            <person name="Bouneau L."/>
            <person name="Fischer C."/>
            <person name="Ozouf-Costaz C."/>
            <person name="Bernot A."/>
            <person name="Nicaud S."/>
            <person name="Jaffe D."/>
            <person name="Fisher S."/>
            <person name="Lutfalla G."/>
            <person name="Dossat C."/>
            <person name="Segurens B."/>
            <person name="Dasilva C."/>
            <person name="Salanoubat M."/>
            <person name="Levy M."/>
            <person name="Boudet N."/>
            <person name="Castellano S."/>
            <person name="Anthouard V."/>
            <person name="Jubin C."/>
            <person name="Castelli V."/>
            <person name="Katinka M."/>
            <person name="Vacherie B."/>
            <person name="Biemont C."/>
            <person name="Skalli Z."/>
            <person name="Cattolico L."/>
            <person name="Poulain J."/>
            <person name="De Berardinis V."/>
            <person name="Cruaud C."/>
            <person name="Duprat S."/>
            <person name="Brottier P."/>
            <person name="Coutanceau J.-P."/>
            <person name="Gouzy J."/>
            <person name="Parra G."/>
            <person name="Lardier G."/>
            <person name="Chapple C."/>
            <person name="McKernan K.J."/>
            <person name="McEwan P."/>
            <person name="Bosak S."/>
            <person name="Kellis M."/>
            <person name="Volff J.-N."/>
            <person name="Guigo R."/>
            <person name="Zody M.C."/>
            <person name="Mesirov J."/>
            <person name="Lindblad-Toh K."/>
            <person name="Birren B."/>
            <person name="Nusbaum C."/>
            <person name="Kahn D."/>
            <person name="Robinson-Rechavi M."/>
            <person name="Laudet V."/>
            <person name="Schachter V."/>
            <person name="Quetier F."/>
            <person name="Saurin W."/>
            <person name="Scarpelli C."/>
            <person name="Wincker P."/>
            <person name="Lander E.S."/>
            <person name="Weissenbach J."/>
            <person name="Roest Crollius H."/>
        </authorList>
    </citation>
    <scope>NUCLEOTIDE SEQUENCE [LARGE SCALE GENOMIC DNA]</scope>
</reference>
<comment type="caution">
    <text evidence="1">The sequence shown here is derived from an EMBL/GenBank/DDBJ whole genome shotgun (WGS) entry which is preliminary data.</text>
</comment>
<gene>
    <name evidence="1" type="ORF">GSTENG00027762001</name>
</gene>
<protein>
    <submittedName>
        <fullName evidence="1">(spotted green pufferfish) hypothetical protein</fullName>
    </submittedName>
</protein>
<evidence type="ECO:0000313" key="1">
    <source>
        <dbReference type="EMBL" id="CAG07187.1"/>
    </source>
</evidence>
<dbReference type="KEGG" id="tng:GSTEN00027762G001"/>